<comment type="function">
    <text evidence="10">Channel that opens in response to stretch forces in the membrane lipid bilayer. May participate in the regulation of osmotic pressure changes within the cell.</text>
</comment>
<evidence type="ECO:0000256" key="9">
    <source>
        <dbReference type="ARBA" id="ARBA00023303"/>
    </source>
</evidence>
<dbReference type="GO" id="GO:0008381">
    <property type="term" value="F:mechanosensitive monoatomic ion channel activity"/>
    <property type="evidence" value="ECO:0007669"/>
    <property type="project" value="UniProtKB-UniRule"/>
</dbReference>
<protein>
    <recommendedName>
        <fullName evidence="10">Large-conductance mechanosensitive channel</fullName>
    </recommendedName>
</protein>
<dbReference type="SUPFAM" id="SSF81330">
    <property type="entry name" value="Gated mechanosensitive channel"/>
    <property type="match status" value="1"/>
</dbReference>
<gene>
    <name evidence="10" type="primary">mscL</name>
    <name evidence="12" type="ORF">D2E24_0773</name>
</gene>
<evidence type="ECO:0000256" key="8">
    <source>
        <dbReference type="ARBA" id="ARBA00023136"/>
    </source>
</evidence>
<evidence type="ECO:0000256" key="2">
    <source>
        <dbReference type="ARBA" id="ARBA00007254"/>
    </source>
</evidence>
<dbReference type="InterPro" id="IPR037673">
    <property type="entry name" value="MSC/AndL"/>
</dbReference>
<dbReference type="HAMAP" id="MF_00115">
    <property type="entry name" value="MscL"/>
    <property type="match status" value="1"/>
</dbReference>
<evidence type="ECO:0000256" key="6">
    <source>
        <dbReference type="ARBA" id="ARBA00022989"/>
    </source>
</evidence>
<evidence type="ECO:0000256" key="7">
    <source>
        <dbReference type="ARBA" id="ARBA00023065"/>
    </source>
</evidence>
<organism evidence="12 13">
    <name type="scientific">Bifidobacterium samirii</name>
    <dbReference type="NCBI Taxonomy" id="2306974"/>
    <lineage>
        <taxon>Bacteria</taxon>
        <taxon>Bacillati</taxon>
        <taxon>Actinomycetota</taxon>
        <taxon>Actinomycetes</taxon>
        <taxon>Bifidobacteriales</taxon>
        <taxon>Bifidobacteriaceae</taxon>
        <taxon>Bifidobacterium</taxon>
    </lineage>
</organism>
<feature type="transmembrane region" description="Helical" evidence="10">
    <location>
        <begin position="55"/>
        <end position="88"/>
    </location>
</feature>
<dbReference type="NCBIfam" id="TIGR00220">
    <property type="entry name" value="mscL"/>
    <property type="match status" value="1"/>
</dbReference>
<dbReference type="InterPro" id="IPR019823">
    <property type="entry name" value="Mechanosensitive_channel_CS"/>
</dbReference>
<comment type="subcellular location">
    <subcellularLocation>
        <location evidence="1 10">Cell membrane</location>
        <topology evidence="1 10">Multi-pass membrane protein</topology>
    </subcellularLocation>
</comment>
<evidence type="ECO:0000256" key="1">
    <source>
        <dbReference type="ARBA" id="ARBA00004651"/>
    </source>
</evidence>
<proteinExistence type="inferred from homology"/>
<keyword evidence="9 10" id="KW-0407">Ion channel</keyword>
<dbReference type="InterPro" id="IPR001185">
    <property type="entry name" value="MS_channel"/>
</dbReference>
<keyword evidence="8 10" id="KW-0472">Membrane</keyword>
<dbReference type="PANTHER" id="PTHR30266">
    <property type="entry name" value="MECHANOSENSITIVE CHANNEL MSCL"/>
    <property type="match status" value="1"/>
</dbReference>
<comment type="caution">
    <text evidence="12">The sequence shown here is derived from an EMBL/GenBank/DDBJ whole genome shotgun (WGS) entry which is preliminary data.</text>
</comment>
<feature type="compositionally biased region" description="Basic and acidic residues" evidence="11">
    <location>
        <begin position="129"/>
        <end position="141"/>
    </location>
</feature>
<feature type="transmembrane region" description="Helical" evidence="10">
    <location>
        <begin position="12"/>
        <end position="35"/>
    </location>
</feature>
<feature type="region of interest" description="Disordered" evidence="11">
    <location>
        <begin position="129"/>
        <end position="167"/>
    </location>
</feature>
<evidence type="ECO:0000313" key="13">
    <source>
        <dbReference type="Proteomes" id="UP000287470"/>
    </source>
</evidence>
<keyword evidence="5 10" id="KW-0812">Transmembrane</keyword>
<comment type="similarity">
    <text evidence="2 10">Belongs to the MscL family.</text>
</comment>
<evidence type="ECO:0000256" key="11">
    <source>
        <dbReference type="SAM" id="MobiDB-lite"/>
    </source>
</evidence>
<comment type="subunit">
    <text evidence="10">Homopentamer.</text>
</comment>
<dbReference type="Pfam" id="PF01741">
    <property type="entry name" value="MscL"/>
    <property type="match status" value="1"/>
</dbReference>
<dbReference type="Proteomes" id="UP000287470">
    <property type="component" value="Unassembled WGS sequence"/>
</dbReference>
<dbReference type="PRINTS" id="PR01264">
    <property type="entry name" value="MECHCHANNEL"/>
</dbReference>
<dbReference type="PROSITE" id="PS01327">
    <property type="entry name" value="MSCL"/>
    <property type="match status" value="1"/>
</dbReference>
<accession>A0A430FV89</accession>
<keyword evidence="13" id="KW-1185">Reference proteome</keyword>
<dbReference type="PANTHER" id="PTHR30266:SF2">
    <property type="entry name" value="LARGE-CONDUCTANCE MECHANOSENSITIVE CHANNEL"/>
    <property type="match status" value="1"/>
</dbReference>
<evidence type="ECO:0000256" key="10">
    <source>
        <dbReference type="HAMAP-Rule" id="MF_00115"/>
    </source>
</evidence>
<dbReference type="Gene3D" id="1.10.1200.120">
    <property type="entry name" value="Large-conductance mechanosensitive channel, MscL, domain 1"/>
    <property type="match status" value="1"/>
</dbReference>
<keyword evidence="4 10" id="KW-1003">Cell membrane</keyword>
<evidence type="ECO:0000256" key="3">
    <source>
        <dbReference type="ARBA" id="ARBA00022448"/>
    </source>
</evidence>
<keyword evidence="3 10" id="KW-0813">Transport</keyword>
<dbReference type="EMBL" id="QXGK01000005">
    <property type="protein sequence ID" value="RSX57475.1"/>
    <property type="molecule type" value="Genomic_DNA"/>
</dbReference>
<evidence type="ECO:0000256" key="5">
    <source>
        <dbReference type="ARBA" id="ARBA00022692"/>
    </source>
</evidence>
<evidence type="ECO:0000313" key="12">
    <source>
        <dbReference type="EMBL" id="RSX57475.1"/>
    </source>
</evidence>
<keyword evidence="6 10" id="KW-1133">Transmembrane helix</keyword>
<reference evidence="12 13" key="1">
    <citation type="submission" date="2018-09" db="EMBL/GenBank/DDBJ databases">
        <title>Characterization of the phylogenetic diversity of five novel species belonging to the genus Bifidobacterium.</title>
        <authorList>
            <person name="Lugli G.A."/>
            <person name="Duranti S."/>
            <person name="Milani C."/>
        </authorList>
    </citation>
    <scope>NUCLEOTIDE SEQUENCE [LARGE SCALE GENOMIC DNA]</scope>
    <source>
        <strain evidence="12 13">2033B</strain>
    </source>
</reference>
<dbReference type="GO" id="GO:0005886">
    <property type="term" value="C:plasma membrane"/>
    <property type="evidence" value="ECO:0007669"/>
    <property type="project" value="UniProtKB-SubCell"/>
</dbReference>
<evidence type="ECO:0000256" key="4">
    <source>
        <dbReference type="ARBA" id="ARBA00022475"/>
    </source>
</evidence>
<name>A0A430FV89_9BIFI</name>
<keyword evidence="7 10" id="KW-0406">Ion transport</keyword>
<dbReference type="AlphaFoldDB" id="A0A430FV89"/>
<dbReference type="InterPro" id="IPR036019">
    <property type="entry name" value="MscL_channel"/>
</dbReference>
<sequence>MIDGFKKFISRGNMIDMAVGVVMGSAVTSVVNAIVDNLINPLIAMLFGKPDMSGLLAFTFNGATISFGAVLGALLNFLMIAVAVYFGVLMPINKLRDMSEALLVKARIKEAEDAKAAADAADKATKSAKAAEDAATKDAVKTADGTGTTAAPNGLPASPAGPSTADRQVVELLTEIRDQLAKRSAA</sequence>